<dbReference type="GO" id="GO:0034456">
    <property type="term" value="C:UTP-C complex"/>
    <property type="evidence" value="ECO:0007669"/>
    <property type="project" value="TreeGrafter"/>
</dbReference>
<organism evidence="5 6">
    <name type="scientific">Dacryopinax primogenitus (strain DJM 731)</name>
    <name type="common">Brown rot fungus</name>
    <dbReference type="NCBI Taxonomy" id="1858805"/>
    <lineage>
        <taxon>Eukaryota</taxon>
        <taxon>Fungi</taxon>
        <taxon>Dikarya</taxon>
        <taxon>Basidiomycota</taxon>
        <taxon>Agaricomycotina</taxon>
        <taxon>Dacrymycetes</taxon>
        <taxon>Dacrymycetales</taxon>
        <taxon>Dacrymycetaceae</taxon>
        <taxon>Dacryopinax</taxon>
    </lineage>
</organism>
<accession>M5GFV6</accession>
<dbReference type="OMA" id="GIHKWIA"/>
<comment type="similarity">
    <text evidence="1">Belongs to the RRP7 family.</text>
</comment>
<dbReference type="InterPro" id="IPR040446">
    <property type="entry name" value="RRP7"/>
</dbReference>
<feature type="domain" description="Rrp7 RRM-like N-terminal" evidence="4">
    <location>
        <begin position="37"/>
        <end position="85"/>
    </location>
</feature>
<dbReference type="Gene3D" id="3.30.70.330">
    <property type="match status" value="1"/>
</dbReference>
<dbReference type="Pfam" id="PF17799">
    <property type="entry name" value="RRM_Rrp7"/>
    <property type="match status" value="1"/>
</dbReference>
<dbReference type="GeneID" id="63692147"/>
<dbReference type="PANTHER" id="PTHR13191">
    <property type="entry name" value="RIBOSOMAL RNA PROCESSING PROTEIN 7-RELATED"/>
    <property type="match status" value="1"/>
</dbReference>
<dbReference type="InterPro" id="IPR035979">
    <property type="entry name" value="RBD_domain_sf"/>
</dbReference>
<reference evidence="5 6" key="1">
    <citation type="journal article" date="2012" name="Science">
        <title>The Paleozoic origin of enzymatic lignin decomposition reconstructed from 31 fungal genomes.</title>
        <authorList>
            <person name="Floudas D."/>
            <person name="Binder M."/>
            <person name="Riley R."/>
            <person name="Barry K."/>
            <person name="Blanchette R.A."/>
            <person name="Henrissat B."/>
            <person name="Martinez A.T."/>
            <person name="Otillar R."/>
            <person name="Spatafora J.W."/>
            <person name="Yadav J.S."/>
            <person name="Aerts A."/>
            <person name="Benoit I."/>
            <person name="Boyd A."/>
            <person name="Carlson A."/>
            <person name="Copeland A."/>
            <person name="Coutinho P.M."/>
            <person name="de Vries R.P."/>
            <person name="Ferreira P."/>
            <person name="Findley K."/>
            <person name="Foster B."/>
            <person name="Gaskell J."/>
            <person name="Glotzer D."/>
            <person name="Gorecki P."/>
            <person name="Heitman J."/>
            <person name="Hesse C."/>
            <person name="Hori C."/>
            <person name="Igarashi K."/>
            <person name="Jurgens J.A."/>
            <person name="Kallen N."/>
            <person name="Kersten P."/>
            <person name="Kohler A."/>
            <person name="Kuees U."/>
            <person name="Kumar T.K.A."/>
            <person name="Kuo A."/>
            <person name="LaButti K."/>
            <person name="Larrondo L.F."/>
            <person name="Lindquist E."/>
            <person name="Ling A."/>
            <person name="Lombard V."/>
            <person name="Lucas S."/>
            <person name="Lundell T."/>
            <person name="Martin R."/>
            <person name="McLaughlin D.J."/>
            <person name="Morgenstern I."/>
            <person name="Morin E."/>
            <person name="Murat C."/>
            <person name="Nagy L.G."/>
            <person name="Nolan M."/>
            <person name="Ohm R.A."/>
            <person name="Patyshakuliyeva A."/>
            <person name="Rokas A."/>
            <person name="Ruiz-Duenas F.J."/>
            <person name="Sabat G."/>
            <person name="Salamov A."/>
            <person name="Samejima M."/>
            <person name="Schmutz J."/>
            <person name="Slot J.C."/>
            <person name="St John F."/>
            <person name="Stenlid J."/>
            <person name="Sun H."/>
            <person name="Sun S."/>
            <person name="Syed K."/>
            <person name="Tsang A."/>
            <person name="Wiebenga A."/>
            <person name="Young D."/>
            <person name="Pisabarro A."/>
            <person name="Eastwood D.C."/>
            <person name="Martin F."/>
            <person name="Cullen D."/>
            <person name="Grigoriev I.V."/>
            <person name="Hibbett D.S."/>
        </authorList>
    </citation>
    <scope>NUCLEOTIDE SEQUENCE [LARGE SCALE GENOMIC DNA]</scope>
    <source>
        <strain evidence="5 6">DJM-731 SS1</strain>
    </source>
</reference>
<evidence type="ECO:0000259" key="4">
    <source>
        <dbReference type="Pfam" id="PF17799"/>
    </source>
</evidence>
<protein>
    <recommendedName>
        <fullName evidence="7">RRM domain-containing protein</fullName>
    </recommendedName>
</protein>
<proteinExistence type="inferred from homology"/>
<dbReference type="Proteomes" id="UP000030653">
    <property type="component" value="Unassembled WGS sequence"/>
</dbReference>
<evidence type="ECO:0000313" key="5">
    <source>
        <dbReference type="EMBL" id="EJU06617.1"/>
    </source>
</evidence>
<dbReference type="STRING" id="1858805.M5GFV6"/>
<dbReference type="AlphaFoldDB" id="M5GFV6"/>
<evidence type="ECO:0008006" key="7">
    <source>
        <dbReference type="Google" id="ProtNLM"/>
    </source>
</evidence>
<sequence length="325" mass="36331">MHTKGKSKEDFSKAASSSQPTKPTKAHKPKSSKSKPANLPQTTHYCYLRAHSGSSTQGGLPTGRTLFVVNLPAVCGERELRDVVGRWGVVERIVWRGDELHPDSDGEDKGEEAMADEDDDDDDMEETRKPQPSALPSIPPLPSLPSIPHATSLSAHVVFLDPSSLTRALQAHPPIPLRPLALGLTHYLALHAALRPSLPMVRKHADAYIAAWETREEEKRRAQKVGVEHVDADGFTLVTRGGRHGRASAGGVGVASRSFELQHRAGAEQLQKKKRARRAAGVVPDFYRFQLREKKREEFIKLRKVFEEDKKKVNKMREERRFRPY</sequence>
<dbReference type="HOGENOM" id="CLU_036234_0_0_1"/>
<dbReference type="SUPFAM" id="SSF54928">
    <property type="entry name" value="RNA-binding domain, RBD"/>
    <property type="match status" value="1"/>
</dbReference>
<gene>
    <name evidence="5" type="ORF">DACRYDRAFT_92542</name>
</gene>
<evidence type="ECO:0000259" key="3">
    <source>
        <dbReference type="Pfam" id="PF12923"/>
    </source>
</evidence>
<dbReference type="Gene3D" id="6.10.250.1770">
    <property type="match status" value="1"/>
</dbReference>
<name>M5GFV6_DACPD</name>
<feature type="compositionally biased region" description="Basic and acidic residues" evidence="2">
    <location>
        <begin position="1"/>
        <end position="12"/>
    </location>
</feature>
<dbReference type="GO" id="GO:0032545">
    <property type="term" value="C:CURI complex"/>
    <property type="evidence" value="ECO:0007669"/>
    <property type="project" value="TreeGrafter"/>
</dbReference>
<feature type="domain" description="Ribosomal RNA-processing protein 7 C-terminal" evidence="3">
    <location>
        <begin position="195"/>
        <end position="325"/>
    </location>
</feature>
<dbReference type="InterPro" id="IPR012677">
    <property type="entry name" value="Nucleotide-bd_a/b_plait_sf"/>
</dbReference>
<dbReference type="GO" id="GO:0006364">
    <property type="term" value="P:rRNA processing"/>
    <property type="evidence" value="ECO:0007669"/>
    <property type="project" value="TreeGrafter"/>
</dbReference>
<dbReference type="PANTHER" id="PTHR13191:SF0">
    <property type="entry name" value="RIBOSOMAL RNA-PROCESSING PROTEIN 7 HOMOLOG A-RELATED"/>
    <property type="match status" value="1"/>
</dbReference>
<dbReference type="EMBL" id="JH795855">
    <property type="protein sequence ID" value="EJU06617.1"/>
    <property type="molecule type" value="Genomic_DNA"/>
</dbReference>
<evidence type="ECO:0000313" key="6">
    <source>
        <dbReference type="Proteomes" id="UP000030653"/>
    </source>
</evidence>
<feature type="compositionally biased region" description="Basic residues" evidence="2">
    <location>
        <begin position="24"/>
        <end position="33"/>
    </location>
</feature>
<feature type="region of interest" description="Disordered" evidence="2">
    <location>
        <begin position="1"/>
        <end position="39"/>
    </location>
</feature>
<feature type="region of interest" description="Disordered" evidence="2">
    <location>
        <begin position="99"/>
        <end position="146"/>
    </location>
</feature>
<dbReference type="RefSeq" id="XP_040633511.1">
    <property type="nucleotide sequence ID" value="XM_040777085.1"/>
</dbReference>
<dbReference type="InterPro" id="IPR040447">
    <property type="entry name" value="RRM_Rrp7"/>
</dbReference>
<dbReference type="GO" id="GO:0003676">
    <property type="term" value="F:nucleic acid binding"/>
    <property type="evidence" value="ECO:0007669"/>
    <property type="project" value="InterPro"/>
</dbReference>
<dbReference type="Pfam" id="PF12923">
    <property type="entry name" value="RRP7"/>
    <property type="match status" value="1"/>
</dbReference>
<dbReference type="OrthoDB" id="5390at2759"/>
<keyword evidence="6" id="KW-1185">Reference proteome</keyword>
<dbReference type="GO" id="GO:0000028">
    <property type="term" value="P:ribosomal small subunit assembly"/>
    <property type="evidence" value="ECO:0007669"/>
    <property type="project" value="TreeGrafter"/>
</dbReference>
<dbReference type="InterPro" id="IPR024326">
    <property type="entry name" value="RRP7_C"/>
</dbReference>
<evidence type="ECO:0000256" key="1">
    <source>
        <dbReference type="ARBA" id="ARBA00006110"/>
    </source>
</evidence>
<feature type="compositionally biased region" description="Acidic residues" evidence="2">
    <location>
        <begin position="105"/>
        <end position="125"/>
    </location>
</feature>
<evidence type="ECO:0000256" key="2">
    <source>
        <dbReference type="SAM" id="MobiDB-lite"/>
    </source>
</evidence>